<dbReference type="InterPro" id="IPR000535">
    <property type="entry name" value="MSP_dom"/>
</dbReference>
<evidence type="ECO:0000313" key="3">
    <source>
        <dbReference type="EMBL" id="ORY39599.1"/>
    </source>
</evidence>
<dbReference type="SUPFAM" id="SSF49354">
    <property type="entry name" value="PapD-like"/>
    <property type="match status" value="1"/>
</dbReference>
<dbReference type="OrthoDB" id="10326008at2759"/>
<dbReference type="Gene3D" id="2.60.40.10">
    <property type="entry name" value="Immunoglobulins"/>
    <property type="match status" value="1"/>
</dbReference>
<evidence type="ECO:0000313" key="4">
    <source>
        <dbReference type="Proteomes" id="UP000193642"/>
    </source>
</evidence>
<proteinExistence type="predicted"/>
<comment type="caution">
    <text evidence="3">The sequence shown here is derived from an EMBL/GenBank/DDBJ whole genome shotgun (WGS) entry which is preliminary data.</text>
</comment>
<dbReference type="EMBL" id="MCGO01000039">
    <property type="protein sequence ID" value="ORY39599.1"/>
    <property type="molecule type" value="Genomic_DNA"/>
</dbReference>
<accession>A0A1Y2BXV3</accession>
<sequence>MTADDTIAAPVYSPVVVDMNELVFSPTVEAHSFVVKNTSESTIFFKVELTVVECCSVKPNKVILAPKQSQTINVTWVKHSTTGKPLQLLVGTIIVPESDEPGDMDSILSRHADAKEGFMARRRKLILKKPCETMLYSHIMKIRWNEPLKEDSSNDGTCTKENTSNEETVKEDAAEENTSTSTVTEKEVRKKKSPLPIFFQNVFKLGSKK</sequence>
<dbReference type="Pfam" id="PF00635">
    <property type="entry name" value="Motile_Sperm"/>
    <property type="match status" value="1"/>
</dbReference>
<evidence type="ECO:0000256" key="1">
    <source>
        <dbReference type="SAM" id="MobiDB-lite"/>
    </source>
</evidence>
<keyword evidence="4" id="KW-1185">Reference proteome</keyword>
<dbReference type="InterPro" id="IPR013783">
    <property type="entry name" value="Ig-like_fold"/>
</dbReference>
<name>A0A1Y2BXV3_9FUNG</name>
<reference evidence="3 4" key="1">
    <citation type="submission" date="2016-07" db="EMBL/GenBank/DDBJ databases">
        <title>Pervasive Adenine N6-methylation of Active Genes in Fungi.</title>
        <authorList>
            <consortium name="DOE Joint Genome Institute"/>
            <person name="Mondo S.J."/>
            <person name="Dannebaum R.O."/>
            <person name="Kuo R.C."/>
            <person name="Labutti K."/>
            <person name="Haridas S."/>
            <person name="Kuo A."/>
            <person name="Salamov A."/>
            <person name="Ahrendt S.R."/>
            <person name="Lipzen A."/>
            <person name="Sullivan W."/>
            <person name="Andreopoulos W.B."/>
            <person name="Clum A."/>
            <person name="Lindquist E."/>
            <person name="Daum C."/>
            <person name="Ramamoorthy G.K."/>
            <person name="Gryganskyi A."/>
            <person name="Culley D."/>
            <person name="Magnuson J.K."/>
            <person name="James T.Y."/>
            <person name="O'Malley M.A."/>
            <person name="Stajich J.E."/>
            <person name="Spatafora J.W."/>
            <person name="Visel A."/>
            <person name="Grigoriev I.V."/>
        </authorList>
    </citation>
    <scope>NUCLEOTIDE SEQUENCE [LARGE SCALE GENOMIC DNA]</scope>
    <source>
        <strain evidence="3 4">JEL800</strain>
    </source>
</reference>
<evidence type="ECO:0000259" key="2">
    <source>
        <dbReference type="Pfam" id="PF00635"/>
    </source>
</evidence>
<feature type="region of interest" description="Disordered" evidence="1">
    <location>
        <begin position="148"/>
        <end position="191"/>
    </location>
</feature>
<dbReference type="AlphaFoldDB" id="A0A1Y2BXV3"/>
<organism evidence="3 4">
    <name type="scientific">Rhizoclosmatium globosum</name>
    <dbReference type="NCBI Taxonomy" id="329046"/>
    <lineage>
        <taxon>Eukaryota</taxon>
        <taxon>Fungi</taxon>
        <taxon>Fungi incertae sedis</taxon>
        <taxon>Chytridiomycota</taxon>
        <taxon>Chytridiomycota incertae sedis</taxon>
        <taxon>Chytridiomycetes</taxon>
        <taxon>Chytridiales</taxon>
        <taxon>Chytriomycetaceae</taxon>
        <taxon>Rhizoclosmatium</taxon>
    </lineage>
</organism>
<dbReference type="Proteomes" id="UP000193642">
    <property type="component" value="Unassembled WGS sequence"/>
</dbReference>
<protein>
    <recommendedName>
        <fullName evidence="2">MSP domain-containing protein</fullName>
    </recommendedName>
</protein>
<dbReference type="InterPro" id="IPR008962">
    <property type="entry name" value="PapD-like_sf"/>
</dbReference>
<feature type="compositionally biased region" description="Polar residues" evidence="1">
    <location>
        <begin position="154"/>
        <end position="166"/>
    </location>
</feature>
<feature type="domain" description="MSP" evidence="2">
    <location>
        <begin position="19"/>
        <end position="95"/>
    </location>
</feature>
<gene>
    <name evidence="3" type="ORF">BCR33DRAFT_788230</name>
</gene>